<dbReference type="InParanoid" id="E1ZVN3"/>
<protein>
    <submittedName>
        <fullName evidence="1">Uncharacterized protein</fullName>
    </submittedName>
</protein>
<keyword evidence="2" id="KW-1185">Reference proteome</keyword>
<dbReference type="Proteomes" id="UP000000311">
    <property type="component" value="Unassembled WGS sequence"/>
</dbReference>
<organism evidence="2">
    <name type="scientific">Camponotus floridanus</name>
    <name type="common">Florida carpenter ant</name>
    <dbReference type="NCBI Taxonomy" id="104421"/>
    <lineage>
        <taxon>Eukaryota</taxon>
        <taxon>Metazoa</taxon>
        <taxon>Ecdysozoa</taxon>
        <taxon>Arthropoda</taxon>
        <taxon>Hexapoda</taxon>
        <taxon>Insecta</taxon>
        <taxon>Pterygota</taxon>
        <taxon>Neoptera</taxon>
        <taxon>Endopterygota</taxon>
        <taxon>Hymenoptera</taxon>
        <taxon>Apocrita</taxon>
        <taxon>Aculeata</taxon>
        <taxon>Formicoidea</taxon>
        <taxon>Formicidae</taxon>
        <taxon>Formicinae</taxon>
        <taxon>Camponotus</taxon>
    </lineage>
</organism>
<evidence type="ECO:0000313" key="2">
    <source>
        <dbReference type="Proteomes" id="UP000000311"/>
    </source>
</evidence>
<gene>
    <name evidence="1" type="ORF">EAG_00606</name>
</gene>
<dbReference type="OMA" id="ISTTDRM"/>
<accession>E1ZVN3</accession>
<sequence length="151" mass="17127">ILKLALIRKLQDVNCVIMGIFDLSSYYTITVNPSLLEELGYFPTDIQKGLINDRILRRSAAIPKAYRHIYPISTTDRMREKPCGCHSRPQSTQRYNDPECNRSGVTSFGVLPRHRFLRTSVGSRTLVIVPGGPRESIVCRDALSNDLHVLR</sequence>
<evidence type="ECO:0000313" key="1">
    <source>
        <dbReference type="EMBL" id="EFN74755.1"/>
    </source>
</evidence>
<name>E1ZVN3_CAMFO</name>
<proteinExistence type="predicted"/>
<reference evidence="1 2" key="1">
    <citation type="journal article" date="2010" name="Science">
        <title>Genomic comparison of the ants Camponotus floridanus and Harpegnathos saltator.</title>
        <authorList>
            <person name="Bonasio R."/>
            <person name="Zhang G."/>
            <person name="Ye C."/>
            <person name="Mutti N.S."/>
            <person name="Fang X."/>
            <person name="Qin N."/>
            <person name="Donahue G."/>
            <person name="Yang P."/>
            <person name="Li Q."/>
            <person name="Li C."/>
            <person name="Zhang P."/>
            <person name="Huang Z."/>
            <person name="Berger S.L."/>
            <person name="Reinberg D."/>
            <person name="Wang J."/>
            <person name="Liebig J."/>
        </authorList>
    </citation>
    <scope>NUCLEOTIDE SEQUENCE [LARGE SCALE GENOMIC DNA]</scope>
    <source>
        <strain evidence="2">C129</strain>
    </source>
</reference>
<dbReference type="AlphaFoldDB" id="E1ZVN3"/>
<feature type="non-terminal residue" evidence="1">
    <location>
        <position position="1"/>
    </location>
</feature>
<feature type="non-terminal residue" evidence="1">
    <location>
        <position position="151"/>
    </location>
</feature>
<dbReference type="EMBL" id="GL434573">
    <property type="protein sequence ID" value="EFN74755.1"/>
    <property type="molecule type" value="Genomic_DNA"/>
</dbReference>